<name>A0ABQ9HWW8_9NEOP</name>
<dbReference type="EMBL" id="JARBHB010000003">
    <property type="protein sequence ID" value="KAJ8888871.1"/>
    <property type="molecule type" value="Genomic_DNA"/>
</dbReference>
<sequence length="725" mass="81021">MIFRRDIIQDGRQLVSLVPTPSPCWRTYHFILLTSLTVSSRNTYFKHGATQCTYGNNACLTRKNDEALGVHVSAARTALVLLCPEHMYMFLCLLSASLQGVLLSVPEAMEDLQSMKRLWVHEVLRVYLDRLVDDADRQWLVETLCEVCNTKLNEEMPDLFSRIASSSQQVTNERLTTSYSIKKPSNVGEAELRGLIFCDFANPKADTRNYIEVLDIDHLKGVCKGYLNEFNNMTKKPMNLVLFRCSEEAEEKKRTGMTLVRNYHIISMERLPKSIEHGEKNRGCWDSNLGPPKHESKRFETVDILNITMSTLHKSTGLRAYVLLGQSVNRDAPGVCHRSLVVEIPAVLSEHRVGTVSILISANTPGFRSGMYVRARQVAWHEGEPPQQWYDMRPAPVSRPHYDIRKISCHCGDACVRNSGNPFDRQAAQSAACSTAVDQFAFLLCNLSCTKVHTAADTRQRYEMYEYTVWYISARSMHVALWCVCRWALEHLSRVCRILKQPRGHGLLVGPSGSGRQSLARLAAHITEYELHQRHSYPSLSLTLDTPRLNTTNIIITTTTTTALTPLPLQPTLPLLPLPPPFLPPRPTFNITTTTITTTTNTSTAQLSPPSSSPLPPPSSSLLPPPLPQLLPPPRSPSLSELPRPLLRSSPLPLPTPSPAQFPRPGHRVFACGNRAGRCRWSAGFLGDLPFLPPFHSGVAPYSPQSPPSTFKTSLLRAAQISQLK</sequence>
<evidence type="ECO:0000259" key="4">
    <source>
        <dbReference type="Pfam" id="PF17857"/>
    </source>
</evidence>
<dbReference type="InterPro" id="IPR024317">
    <property type="entry name" value="Dynein_heavy_chain_D4_dom"/>
</dbReference>
<organism evidence="5 6">
    <name type="scientific">Dryococelus australis</name>
    <dbReference type="NCBI Taxonomy" id="614101"/>
    <lineage>
        <taxon>Eukaryota</taxon>
        <taxon>Metazoa</taxon>
        <taxon>Ecdysozoa</taxon>
        <taxon>Arthropoda</taxon>
        <taxon>Hexapoda</taxon>
        <taxon>Insecta</taxon>
        <taxon>Pterygota</taxon>
        <taxon>Neoptera</taxon>
        <taxon>Polyneoptera</taxon>
        <taxon>Phasmatodea</taxon>
        <taxon>Verophasmatodea</taxon>
        <taxon>Anareolatae</taxon>
        <taxon>Phasmatidae</taxon>
        <taxon>Eurycanthinae</taxon>
        <taxon>Dryococelus</taxon>
    </lineage>
</organism>
<dbReference type="InterPro" id="IPR026983">
    <property type="entry name" value="DHC"/>
</dbReference>
<evidence type="ECO:0000256" key="1">
    <source>
        <dbReference type="ARBA" id="ARBA00008887"/>
    </source>
</evidence>
<feature type="region of interest" description="Disordered" evidence="2">
    <location>
        <begin position="600"/>
        <end position="665"/>
    </location>
</feature>
<dbReference type="InterPro" id="IPR027417">
    <property type="entry name" value="P-loop_NTPase"/>
</dbReference>
<dbReference type="SUPFAM" id="SSF52540">
    <property type="entry name" value="P-loop containing nucleoside triphosphate hydrolases"/>
    <property type="match status" value="1"/>
</dbReference>
<evidence type="ECO:0000313" key="6">
    <source>
        <dbReference type="Proteomes" id="UP001159363"/>
    </source>
</evidence>
<gene>
    <name evidence="5" type="ORF">PR048_008365</name>
</gene>
<evidence type="ECO:0000259" key="3">
    <source>
        <dbReference type="Pfam" id="PF12780"/>
    </source>
</evidence>
<feature type="compositionally biased region" description="Low complexity" evidence="2">
    <location>
        <begin position="637"/>
        <end position="651"/>
    </location>
</feature>
<dbReference type="Proteomes" id="UP001159363">
    <property type="component" value="Chromosome 3"/>
</dbReference>
<feature type="compositionally biased region" description="Low complexity" evidence="2">
    <location>
        <begin position="600"/>
        <end position="610"/>
    </location>
</feature>
<feature type="domain" description="Dynein heavy chain AAA module D4" evidence="3">
    <location>
        <begin position="483"/>
        <end position="533"/>
    </location>
</feature>
<comment type="caution">
    <text evidence="5">The sequence shown here is derived from an EMBL/GenBank/DDBJ whole genome shotgun (WGS) entry which is preliminary data.</text>
</comment>
<comment type="similarity">
    <text evidence="1">Belongs to the dynein heavy chain family.</text>
</comment>
<dbReference type="PANTHER" id="PTHR46961:SF8">
    <property type="entry name" value="DYNEIN AXONEMAL HEAVY CHAIN 7"/>
    <property type="match status" value="1"/>
</dbReference>
<dbReference type="Pfam" id="PF12780">
    <property type="entry name" value="AAA_8"/>
    <property type="match status" value="1"/>
</dbReference>
<reference evidence="5 6" key="1">
    <citation type="submission" date="2023-02" db="EMBL/GenBank/DDBJ databases">
        <title>LHISI_Scaffold_Assembly.</title>
        <authorList>
            <person name="Stuart O.P."/>
            <person name="Cleave R."/>
            <person name="Magrath M.J.L."/>
            <person name="Mikheyev A.S."/>
        </authorList>
    </citation>
    <scope>NUCLEOTIDE SEQUENCE [LARGE SCALE GENOMIC DNA]</scope>
    <source>
        <strain evidence="5">Daus_M_001</strain>
        <tissue evidence="5">Leg muscle</tissue>
    </source>
</reference>
<dbReference type="Gene3D" id="1.20.920.30">
    <property type="match status" value="2"/>
</dbReference>
<feature type="domain" description="Dynein heavy chain 3 AAA+ lid" evidence="4">
    <location>
        <begin position="66"/>
        <end position="147"/>
    </location>
</feature>
<evidence type="ECO:0000256" key="2">
    <source>
        <dbReference type="SAM" id="MobiDB-lite"/>
    </source>
</evidence>
<accession>A0ABQ9HWW8</accession>
<dbReference type="Pfam" id="PF17857">
    <property type="entry name" value="AAA_lid_1"/>
    <property type="match status" value="1"/>
</dbReference>
<evidence type="ECO:0000313" key="5">
    <source>
        <dbReference type="EMBL" id="KAJ8888871.1"/>
    </source>
</evidence>
<keyword evidence="6" id="KW-1185">Reference proteome</keyword>
<feature type="compositionally biased region" description="Pro residues" evidence="2">
    <location>
        <begin position="652"/>
        <end position="662"/>
    </location>
</feature>
<feature type="compositionally biased region" description="Pro residues" evidence="2">
    <location>
        <begin position="611"/>
        <end position="636"/>
    </location>
</feature>
<dbReference type="InterPro" id="IPR041589">
    <property type="entry name" value="DNAH3_AAA_lid_1"/>
</dbReference>
<dbReference type="PANTHER" id="PTHR46961">
    <property type="entry name" value="DYNEIN HEAVY CHAIN 1, AXONEMAL-LIKE PROTEIN"/>
    <property type="match status" value="1"/>
</dbReference>
<protein>
    <submittedName>
        <fullName evidence="5">Uncharacterized protein</fullName>
    </submittedName>
</protein>
<proteinExistence type="inferred from homology"/>
<dbReference type="Gene3D" id="3.40.50.300">
    <property type="entry name" value="P-loop containing nucleotide triphosphate hydrolases"/>
    <property type="match status" value="1"/>
</dbReference>